<organism evidence="1 2">
    <name type="scientific">Sphingobium indicum BiD32</name>
    <dbReference type="NCBI Taxonomy" id="1301087"/>
    <lineage>
        <taxon>Bacteria</taxon>
        <taxon>Pseudomonadati</taxon>
        <taxon>Pseudomonadota</taxon>
        <taxon>Alphaproteobacteria</taxon>
        <taxon>Sphingomonadales</taxon>
        <taxon>Sphingomonadaceae</taxon>
        <taxon>Sphingobium</taxon>
    </lineage>
</organism>
<keyword evidence="2" id="KW-1185">Reference proteome</keyword>
<accession>N1MHX1</accession>
<protein>
    <submittedName>
        <fullName evidence="1">Uncharacterized protein</fullName>
    </submittedName>
</protein>
<gene>
    <name evidence="1" type="ORF">EBBID32_8870</name>
</gene>
<dbReference type="EMBL" id="CAVK010000042">
    <property type="protein sequence ID" value="CCW16551.1"/>
    <property type="molecule type" value="Genomic_DNA"/>
</dbReference>
<comment type="caution">
    <text evidence="1">The sequence shown here is derived from an EMBL/GenBank/DDBJ whole genome shotgun (WGS) entry which is preliminary data.</text>
</comment>
<evidence type="ECO:0000313" key="1">
    <source>
        <dbReference type="EMBL" id="CCW16551.1"/>
    </source>
</evidence>
<reference evidence="1 2" key="1">
    <citation type="submission" date="2013-03" db="EMBL/GenBank/DDBJ databases">
        <authorList>
            <person name="Le V."/>
        </authorList>
    </citation>
    <scope>NUCLEOTIDE SEQUENCE [LARGE SCALE GENOMIC DNA]</scope>
    <source>
        <strain evidence="1 2">BiD32</strain>
    </source>
</reference>
<dbReference type="Proteomes" id="UP000013201">
    <property type="component" value="Unassembled WGS sequence"/>
</dbReference>
<proteinExistence type="predicted"/>
<reference evidence="2" key="2">
    <citation type="submission" date="2013-04" db="EMBL/GenBank/DDBJ databases">
        <title>Bisphenol A degrading Sphingobium sp. strain BiD32.</title>
        <authorList>
            <person name="Nielsen J.L."/>
            <person name="Zhou N.A."/>
            <person name="Kjeldal H."/>
        </authorList>
    </citation>
    <scope>NUCLEOTIDE SEQUENCE [LARGE SCALE GENOMIC DNA]</scope>
    <source>
        <strain evidence="2">BiD32</strain>
    </source>
</reference>
<evidence type="ECO:0000313" key="2">
    <source>
        <dbReference type="Proteomes" id="UP000013201"/>
    </source>
</evidence>
<dbReference type="AlphaFoldDB" id="N1MHX1"/>
<sequence length="54" mass="6111">MPMQQGEFGAHFVVATQQEIVGRLVRVAAGKWAMQRAGAAVRECRGGHWFLQWR</sequence>
<name>N1MHX1_9SPHN</name>